<dbReference type="HOGENOM" id="CLU_091705_7_0_9"/>
<dbReference type="Pfam" id="PF07963">
    <property type="entry name" value="N_methyl"/>
    <property type="match status" value="1"/>
</dbReference>
<dbReference type="GO" id="GO:0030420">
    <property type="term" value="P:establishment of competence for transformation"/>
    <property type="evidence" value="ECO:0007669"/>
    <property type="project" value="UniProtKB-KW"/>
</dbReference>
<protein>
    <recommendedName>
        <fullName evidence="6">Prepilin-type N-terminal cleavage/methylation domain-containing protein</fullName>
    </recommendedName>
</protein>
<keyword evidence="3" id="KW-1133">Transmembrane helix</keyword>
<organism evidence="4 5">
    <name type="scientific">Evansella cellulosilytica (strain ATCC 21833 / DSM 2522 / FERM P-1141 / JCM 9156 / N-4)</name>
    <name type="common">Bacillus cellulosilyticus</name>
    <dbReference type="NCBI Taxonomy" id="649639"/>
    <lineage>
        <taxon>Bacteria</taxon>
        <taxon>Bacillati</taxon>
        <taxon>Bacillota</taxon>
        <taxon>Bacilli</taxon>
        <taxon>Bacillales</taxon>
        <taxon>Bacillaceae</taxon>
        <taxon>Evansella</taxon>
    </lineage>
</organism>
<keyword evidence="3" id="KW-0812">Transmembrane</keyword>
<dbReference type="RefSeq" id="WP_013489674.1">
    <property type="nucleotide sequence ID" value="NC_014829.1"/>
</dbReference>
<dbReference type="GO" id="GO:0009986">
    <property type="term" value="C:cell surface"/>
    <property type="evidence" value="ECO:0007669"/>
    <property type="project" value="UniProtKB-SubCell"/>
</dbReference>
<keyword evidence="3" id="KW-0472">Membrane</keyword>
<dbReference type="KEGG" id="bco:Bcell_3100"/>
<dbReference type="eggNOG" id="COG4969">
    <property type="taxonomic scope" value="Bacteria"/>
</dbReference>
<feature type="transmembrane region" description="Helical" evidence="3">
    <location>
        <begin position="12"/>
        <end position="32"/>
    </location>
</feature>
<keyword evidence="5" id="KW-1185">Reference proteome</keyword>
<dbReference type="STRING" id="649639.Bcell_3100"/>
<dbReference type="EMBL" id="CP002394">
    <property type="protein sequence ID" value="ADU31343.1"/>
    <property type="molecule type" value="Genomic_DNA"/>
</dbReference>
<dbReference type="NCBIfam" id="TIGR02532">
    <property type="entry name" value="IV_pilin_GFxxxE"/>
    <property type="match status" value="1"/>
</dbReference>
<dbReference type="InterPro" id="IPR045584">
    <property type="entry name" value="Pilin-like"/>
</dbReference>
<dbReference type="InterPro" id="IPR012902">
    <property type="entry name" value="N_methyl_site"/>
</dbReference>
<dbReference type="OrthoDB" id="2454081at2"/>
<dbReference type="Gene3D" id="3.30.700.10">
    <property type="entry name" value="Glycoprotein, Type 4 Pilin"/>
    <property type="match status" value="1"/>
</dbReference>
<gene>
    <name evidence="4" type="ordered locus">Bcell_3100</name>
</gene>
<dbReference type="PANTHER" id="PTHR30093">
    <property type="entry name" value="GENERAL SECRETION PATHWAY PROTEIN G"/>
    <property type="match status" value="1"/>
</dbReference>
<reference evidence="4" key="1">
    <citation type="submission" date="2010-12" db="EMBL/GenBank/DDBJ databases">
        <title>Complete sequence of Bacillus cellulosilyticus DSM 2522.</title>
        <authorList>
            <consortium name="US DOE Joint Genome Institute"/>
            <person name="Lucas S."/>
            <person name="Copeland A."/>
            <person name="Lapidus A."/>
            <person name="Cheng J.-F."/>
            <person name="Bruce D."/>
            <person name="Goodwin L."/>
            <person name="Pitluck S."/>
            <person name="Chertkov O."/>
            <person name="Detter J.C."/>
            <person name="Han C."/>
            <person name="Tapia R."/>
            <person name="Land M."/>
            <person name="Hauser L."/>
            <person name="Jeffries C."/>
            <person name="Kyrpides N."/>
            <person name="Ivanova N."/>
            <person name="Mikhailova N."/>
            <person name="Brumm P."/>
            <person name="Mead D."/>
            <person name="Woyke T."/>
        </authorList>
    </citation>
    <scope>NUCLEOTIDE SEQUENCE [LARGE SCALE GENOMIC DNA]</scope>
    <source>
        <strain evidence="4">DSM 2522</strain>
    </source>
</reference>
<evidence type="ECO:0000256" key="3">
    <source>
        <dbReference type="SAM" id="Phobius"/>
    </source>
</evidence>
<proteinExistence type="predicted"/>
<accession>E6TZN7</accession>
<dbReference type="SUPFAM" id="SSF54523">
    <property type="entry name" value="Pili subunits"/>
    <property type="match status" value="1"/>
</dbReference>
<dbReference type="PROSITE" id="PS00409">
    <property type="entry name" value="PROKAR_NTER_METHYL"/>
    <property type="match status" value="1"/>
</dbReference>
<dbReference type="Proteomes" id="UP000001401">
    <property type="component" value="Chromosome"/>
</dbReference>
<comment type="subcellular location">
    <subcellularLocation>
        <location evidence="1">Cell surface</location>
    </subcellularLocation>
</comment>
<evidence type="ECO:0000256" key="2">
    <source>
        <dbReference type="ARBA" id="ARBA00023287"/>
    </source>
</evidence>
<sequence length="140" mass="15228">MLKRMVKNEKGLTLIELLVVVVILGIIAAIAIPSIGGLIDNAKKDAHVGNAQQMVNSARIYFTAFPDETSVTLEELENENYLDPMVDPDDNDENYEEGTVNALGDGRYSVYLEGQERYVGTAAGGAINQSDLDRSAVHDN</sequence>
<dbReference type="AlphaFoldDB" id="E6TZN7"/>
<evidence type="ECO:0008006" key="6">
    <source>
        <dbReference type="Google" id="ProtNLM"/>
    </source>
</evidence>
<keyword evidence="2" id="KW-0178">Competence</keyword>
<evidence type="ECO:0000313" key="5">
    <source>
        <dbReference type="Proteomes" id="UP000001401"/>
    </source>
</evidence>
<evidence type="ECO:0000313" key="4">
    <source>
        <dbReference type="EMBL" id="ADU31343.1"/>
    </source>
</evidence>
<name>E6TZN7_EVAC2</name>
<evidence type="ECO:0000256" key="1">
    <source>
        <dbReference type="ARBA" id="ARBA00004241"/>
    </source>
</evidence>